<comment type="caution">
    <text evidence="1">The sequence shown here is derived from an EMBL/GenBank/DDBJ whole genome shotgun (WGS) entry which is preliminary data.</text>
</comment>
<sequence>MLKKKQKKNMNNNIKNKILAKKDYLFAKVYKKTTFFQNFWTFSFIEQIK</sequence>
<evidence type="ECO:0000313" key="2">
    <source>
        <dbReference type="Proteomes" id="UP001162483"/>
    </source>
</evidence>
<accession>A0ABN9GTL7</accession>
<evidence type="ECO:0008006" key="3">
    <source>
        <dbReference type="Google" id="ProtNLM"/>
    </source>
</evidence>
<keyword evidence="2" id="KW-1185">Reference proteome</keyword>
<dbReference type="EMBL" id="CATNWA010019359">
    <property type="protein sequence ID" value="CAI9612791.1"/>
    <property type="molecule type" value="Genomic_DNA"/>
</dbReference>
<evidence type="ECO:0000313" key="1">
    <source>
        <dbReference type="EMBL" id="CAI9612791.1"/>
    </source>
</evidence>
<reference evidence="1" key="1">
    <citation type="submission" date="2023-05" db="EMBL/GenBank/DDBJ databases">
        <authorList>
            <person name="Stuckert A."/>
        </authorList>
    </citation>
    <scope>NUCLEOTIDE SEQUENCE</scope>
</reference>
<proteinExistence type="predicted"/>
<gene>
    <name evidence="1" type="ORF">SPARVUS_LOCUS14774183</name>
</gene>
<protein>
    <recommendedName>
        <fullName evidence="3">Ribosomal protein L32</fullName>
    </recommendedName>
</protein>
<name>A0ABN9GTL7_9NEOB</name>
<organism evidence="1 2">
    <name type="scientific">Staurois parvus</name>
    <dbReference type="NCBI Taxonomy" id="386267"/>
    <lineage>
        <taxon>Eukaryota</taxon>
        <taxon>Metazoa</taxon>
        <taxon>Chordata</taxon>
        <taxon>Craniata</taxon>
        <taxon>Vertebrata</taxon>
        <taxon>Euteleostomi</taxon>
        <taxon>Amphibia</taxon>
        <taxon>Batrachia</taxon>
        <taxon>Anura</taxon>
        <taxon>Neobatrachia</taxon>
        <taxon>Ranoidea</taxon>
        <taxon>Ranidae</taxon>
        <taxon>Staurois</taxon>
    </lineage>
</organism>
<dbReference type="Proteomes" id="UP001162483">
    <property type="component" value="Unassembled WGS sequence"/>
</dbReference>